<protein>
    <submittedName>
        <fullName evidence="3">Dipeptidyl-peptidase I. Cysteine peptidase. MEROPS family C01A</fullName>
        <ecNumber evidence="3">3.4.14.1</ecNumber>
    </submittedName>
</protein>
<dbReference type="SMART" id="SM00645">
    <property type="entry name" value="Pept_C1"/>
    <property type="match status" value="1"/>
</dbReference>
<dbReference type="AlphaFoldDB" id="A0LQG9"/>
<dbReference type="HOGENOM" id="CLU_441394_0_0_7"/>
<dbReference type="KEGG" id="sfu:Sfum_4005"/>
<evidence type="ECO:0000313" key="4">
    <source>
        <dbReference type="Proteomes" id="UP000001784"/>
    </source>
</evidence>
<comment type="similarity">
    <text evidence="1">Belongs to the peptidase C1 family.</text>
</comment>
<gene>
    <name evidence="3" type="ordered locus">Sfum_4005</name>
</gene>
<feature type="domain" description="Peptidase C1A papain C-terminal" evidence="2">
    <location>
        <begin position="87"/>
        <end position="332"/>
    </location>
</feature>
<dbReference type="Pfam" id="PF00112">
    <property type="entry name" value="Peptidase_C1"/>
    <property type="match status" value="1"/>
</dbReference>
<dbReference type="InParanoid" id="A0LQG9"/>
<dbReference type="STRING" id="335543.Sfum_4005"/>
<accession>A0LQG9</accession>
<keyword evidence="3" id="KW-0378">Hydrolase</keyword>
<organism evidence="3 4">
    <name type="scientific">Syntrophobacter fumaroxidans (strain DSM 10017 / MPOB)</name>
    <dbReference type="NCBI Taxonomy" id="335543"/>
    <lineage>
        <taxon>Bacteria</taxon>
        <taxon>Pseudomonadati</taxon>
        <taxon>Thermodesulfobacteriota</taxon>
        <taxon>Syntrophobacteria</taxon>
        <taxon>Syntrophobacterales</taxon>
        <taxon>Syntrophobacteraceae</taxon>
        <taxon>Syntrophobacter</taxon>
    </lineage>
</organism>
<dbReference type="Gene3D" id="3.90.70.10">
    <property type="entry name" value="Cysteine proteinases"/>
    <property type="match status" value="1"/>
</dbReference>
<evidence type="ECO:0000259" key="2">
    <source>
        <dbReference type="SMART" id="SM00645"/>
    </source>
</evidence>
<dbReference type="eggNOG" id="COG4870">
    <property type="taxonomic scope" value="Bacteria"/>
</dbReference>
<dbReference type="GO" id="GO:0008234">
    <property type="term" value="F:cysteine-type peptidase activity"/>
    <property type="evidence" value="ECO:0007669"/>
    <property type="project" value="InterPro"/>
</dbReference>
<evidence type="ECO:0000313" key="3">
    <source>
        <dbReference type="EMBL" id="ABK19671.1"/>
    </source>
</evidence>
<dbReference type="GO" id="GO:0006508">
    <property type="term" value="P:proteolysis"/>
    <property type="evidence" value="ECO:0007669"/>
    <property type="project" value="InterPro"/>
</dbReference>
<dbReference type="InterPro" id="IPR000169">
    <property type="entry name" value="Pept_cys_AS"/>
</dbReference>
<dbReference type="EMBL" id="CP000478">
    <property type="protein sequence ID" value="ABK19671.1"/>
    <property type="molecule type" value="Genomic_DNA"/>
</dbReference>
<dbReference type="InterPro" id="IPR039417">
    <property type="entry name" value="Peptidase_C1A_papain-like"/>
</dbReference>
<evidence type="ECO:0000256" key="1">
    <source>
        <dbReference type="ARBA" id="ARBA00008455"/>
    </source>
</evidence>
<dbReference type="SUPFAM" id="SSF54001">
    <property type="entry name" value="Cysteine proteinases"/>
    <property type="match status" value="1"/>
</dbReference>
<reference evidence="3 4" key="1">
    <citation type="submission" date="2006-10" db="EMBL/GenBank/DDBJ databases">
        <title>Complete sequence of Syntrophobacter fumaroxidans MPOB.</title>
        <authorList>
            <consortium name="US DOE Joint Genome Institute"/>
            <person name="Copeland A."/>
            <person name="Lucas S."/>
            <person name="Lapidus A."/>
            <person name="Barry K."/>
            <person name="Detter J.C."/>
            <person name="Glavina del Rio T."/>
            <person name="Hammon N."/>
            <person name="Israni S."/>
            <person name="Pitluck S."/>
            <person name="Goltsman E.G."/>
            <person name="Martinez M."/>
            <person name="Schmutz J."/>
            <person name="Larimer F."/>
            <person name="Land M."/>
            <person name="Hauser L."/>
            <person name="Kyrpides N."/>
            <person name="Kim E."/>
            <person name="Boone D.R."/>
            <person name="Brockman F."/>
            <person name="Culley D."/>
            <person name="Ferry J."/>
            <person name="Gunsalus R."/>
            <person name="McInerney M.J."/>
            <person name="Morrison M."/>
            <person name="Plugge C."/>
            <person name="Rohlin L."/>
            <person name="Scholten J."/>
            <person name="Sieber J."/>
            <person name="Stams A.J.M."/>
            <person name="Worm P."/>
            <person name="Henstra A.M."/>
            <person name="Richardson P."/>
        </authorList>
    </citation>
    <scope>NUCLEOTIDE SEQUENCE [LARGE SCALE GENOMIC DNA]</scope>
    <source>
        <strain evidence="4">DSM 10017 / MPOB</strain>
    </source>
</reference>
<dbReference type="PRINTS" id="PR00705">
    <property type="entry name" value="PAPAIN"/>
</dbReference>
<dbReference type="CDD" id="cd02248">
    <property type="entry name" value="Peptidase_C1A"/>
    <property type="match status" value="1"/>
</dbReference>
<dbReference type="InterPro" id="IPR013128">
    <property type="entry name" value="Peptidase_C1A"/>
</dbReference>
<dbReference type="Proteomes" id="UP000001784">
    <property type="component" value="Chromosome"/>
</dbReference>
<name>A0LQG9_SYNFM</name>
<dbReference type="PROSITE" id="PS00139">
    <property type="entry name" value="THIOL_PROTEASE_CYS"/>
    <property type="match status" value="1"/>
</dbReference>
<dbReference type="GO" id="GO:0008239">
    <property type="term" value="F:dipeptidyl-peptidase activity"/>
    <property type="evidence" value="ECO:0007669"/>
    <property type="project" value="UniProtKB-EC"/>
</dbReference>
<dbReference type="EC" id="3.4.14.1" evidence="3"/>
<proteinExistence type="inferred from homology"/>
<sequence length="619" mass="64402">MGAGEGSMHLKRLAVACFALFYATFFGSAGAFAEELADVQKRIKDRNLKWVAERHLNPERKGLGLLRDGFTAAVPPAEGAGDVPTGLATAVDWRNIGADNAFGVAPGNYVSRVKNQGSCGSCWAFATTAILESATQIANNDPIEPLDPGSAYDLSEQVMLTCSGAGSCNGGYVTTASSYAATTGLLREFPSGCYAYNIGSTTCPNPGSYPDCDQTRFRIDAWSGVSATVDAMKNALNTHGPLVATYAVYNDFYRYYGSGIYEAISCDQTVNPLVGYHAVALVGYRDADAADPVGYFIVKNSWGAAWGESGYFRIAYSQVGNCVKFGGTTLAYSKTACNGAITVDSPAESATLQAGTMHAITWSDSGSIGPYASIDLYQAGNRVRTIQANALLADGSFSWLVDSDLQGPNFSVMVTSTACSSAYGTSGPFSINPAADFEVAGTAVSGSVGLSGVTISFSRVSGAGTIPAPVVTDFQGGWRQSGFQQGTEYRATPSKTGCTFSPAFLDFTDAASSLNFAATENKITSVISPTAGSIVKVGGALLVKWTYTGSPGPYVTIEAVNTATGARTAISSKAKIGTGGIGSYNWRIGKQQAAGTYRIKVASKTNGSSATSAEFSIIK</sequence>
<dbReference type="PANTHER" id="PTHR12411">
    <property type="entry name" value="CYSTEINE PROTEASE FAMILY C1-RELATED"/>
    <property type="match status" value="1"/>
</dbReference>
<dbReference type="InterPro" id="IPR000668">
    <property type="entry name" value="Peptidase_C1A_C"/>
</dbReference>
<keyword evidence="4" id="KW-1185">Reference proteome</keyword>
<dbReference type="InterPro" id="IPR038765">
    <property type="entry name" value="Papain-like_cys_pep_sf"/>
</dbReference>